<feature type="active site" description="Charge relay system" evidence="5">
    <location>
        <position position="208"/>
    </location>
</feature>
<evidence type="ECO:0000256" key="6">
    <source>
        <dbReference type="PIRSR" id="PIRSR001221-2"/>
    </source>
</evidence>
<gene>
    <name evidence="8" type="ORF">D9615_003363</name>
</gene>
<evidence type="ECO:0000256" key="5">
    <source>
        <dbReference type="PIRSR" id="PIRSR001221-1"/>
    </source>
</evidence>
<dbReference type="GO" id="GO:0004040">
    <property type="term" value="F:amidase activity"/>
    <property type="evidence" value="ECO:0007669"/>
    <property type="project" value="UniProtKB-EC"/>
</dbReference>
<dbReference type="InterPro" id="IPR023631">
    <property type="entry name" value="Amidase_dom"/>
</dbReference>
<evidence type="ECO:0000256" key="2">
    <source>
        <dbReference type="ARBA" id="ARBA00009199"/>
    </source>
</evidence>
<evidence type="ECO:0000259" key="7">
    <source>
        <dbReference type="Pfam" id="PF01425"/>
    </source>
</evidence>
<protein>
    <recommendedName>
        <fullName evidence="3">amidase</fullName>
        <ecNumber evidence="3">3.5.1.4</ecNumber>
    </recommendedName>
</protein>
<dbReference type="SUPFAM" id="SSF75304">
    <property type="entry name" value="Amidase signature (AS) enzymes"/>
    <property type="match status" value="1"/>
</dbReference>
<evidence type="ECO:0000256" key="3">
    <source>
        <dbReference type="ARBA" id="ARBA00012922"/>
    </source>
</evidence>
<reference evidence="8 9" key="1">
    <citation type="journal article" date="2020" name="ISME J.">
        <title>Uncovering the hidden diversity of litter-decomposition mechanisms in mushroom-forming fungi.</title>
        <authorList>
            <person name="Floudas D."/>
            <person name="Bentzer J."/>
            <person name="Ahren D."/>
            <person name="Johansson T."/>
            <person name="Persson P."/>
            <person name="Tunlid A."/>
        </authorList>
    </citation>
    <scope>NUCLEOTIDE SEQUENCE [LARGE SCALE GENOMIC DNA]</scope>
    <source>
        <strain evidence="8 9">CBS 661.87</strain>
    </source>
</reference>
<organism evidence="8 9">
    <name type="scientific">Tricholomella constricta</name>
    <dbReference type="NCBI Taxonomy" id="117010"/>
    <lineage>
        <taxon>Eukaryota</taxon>
        <taxon>Fungi</taxon>
        <taxon>Dikarya</taxon>
        <taxon>Basidiomycota</taxon>
        <taxon>Agaricomycotina</taxon>
        <taxon>Agaricomycetes</taxon>
        <taxon>Agaricomycetidae</taxon>
        <taxon>Agaricales</taxon>
        <taxon>Tricholomatineae</taxon>
        <taxon>Lyophyllaceae</taxon>
        <taxon>Tricholomella</taxon>
    </lineage>
</organism>
<name>A0A8H5HIL1_9AGAR</name>
<feature type="domain" description="Amidase" evidence="7">
    <location>
        <begin position="77"/>
        <end position="543"/>
    </location>
</feature>
<dbReference type="PIRSF" id="PIRSF001221">
    <property type="entry name" value="Amidase_fungi"/>
    <property type="match status" value="1"/>
</dbReference>
<dbReference type="PANTHER" id="PTHR46072">
    <property type="entry name" value="AMIDASE-RELATED-RELATED"/>
    <property type="match status" value="1"/>
</dbReference>
<evidence type="ECO:0000313" key="9">
    <source>
        <dbReference type="Proteomes" id="UP000565441"/>
    </source>
</evidence>
<dbReference type="InterPro" id="IPR036928">
    <property type="entry name" value="AS_sf"/>
</dbReference>
<comment type="catalytic activity">
    <reaction evidence="1">
        <text>a monocarboxylic acid amide + H2O = a monocarboxylate + NH4(+)</text>
        <dbReference type="Rhea" id="RHEA:12020"/>
        <dbReference type="ChEBI" id="CHEBI:15377"/>
        <dbReference type="ChEBI" id="CHEBI:28938"/>
        <dbReference type="ChEBI" id="CHEBI:35757"/>
        <dbReference type="ChEBI" id="CHEBI:83628"/>
        <dbReference type="EC" id="3.5.1.4"/>
    </reaction>
</comment>
<dbReference type="Pfam" id="PF01425">
    <property type="entry name" value="Amidase"/>
    <property type="match status" value="1"/>
</dbReference>
<evidence type="ECO:0000256" key="4">
    <source>
        <dbReference type="ARBA" id="ARBA00022801"/>
    </source>
</evidence>
<dbReference type="PANTHER" id="PTHR46072:SF2">
    <property type="entry name" value="AMIDASE (EUROFUNG)"/>
    <property type="match status" value="1"/>
</dbReference>
<feature type="binding site" evidence="6">
    <location>
        <position position="182"/>
    </location>
    <ligand>
        <name>substrate</name>
    </ligand>
</feature>
<proteinExistence type="inferred from homology"/>
<feature type="active site" description="Charge relay system" evidence="5">
    <location>
        <position position="133"/>
    </location>
</feature>
<feature type="binding site" evidence="6">
    <location>
        <position position="208"/>
    </location>
    <ligand>
        <name>substrate</name>
    </ligand>
</feature>
<dbReference type="AlphaFoldDB" id="A0A8H5HIL1"/>
<evidence type="ECO:0000256" key="1">
    <source>
        <dbReference type="ARBA" id="ARBA00001311"/>
    </source>
</evidence>
<keyword evidence="9" id="KW-1185">Reference proteome</keyword>
<dbReference type="EMBL" id="JAACJP010000005">
    <property type="protein sequence ID" value="KAF5384166.1"/>
    <property type="molecule type" value="Genomic_DNA"/>
</dbReference>
<dbReference type="Gene3D" id="3.90.1300.10">
    <property type="entry name" value="Amidase signature (AS) domain"/>
    <property type="match status" value="1"/>
</dbReference>
<dbReference type="InterPro" id="IPR020556">
    <property type="entry name" value="Amidase_CS"/>
</dbReference>
<dbReference type="Proteomes" id="UP000565441">
    <property type="component" value="Unassembled WGS sequence"/>
</dbReference>
<comment type="caution">
    <text evidence="8">The sequence shown here is derived from an EMBL/GenBank/DDBJ whole genome shotgun (WGS) entry which is preliminary data.</text>
</comment>
<dbReference type="PROSITE" id="PS00571">
    <property type="entry name" value="AMIDASES"/>
    <property type="match status" value="1"/>
</dbReference>
<feature type="binding site" evidence="6">
    <location>
        <begin position="229"/>
        <end position="232"/>
    </location>
    <ligand>
        <name>substrate</name>
    </ligand>
</feature>
<keyword evidence="4" id="KW-0378">Hydrolase</keyword>
<dbReference type="OrthoDB" id="6428749at2759"/>
<evidence type="ECO:0000313" key="8">
    <source>
        <dbReference type="EMBL" id="KAF5384166.1"/>
    </source>
</evidence>
<sequence length="565" mass="61645">MAQSQTWQELVAEKKLRQQASIPKEWILTNLPSQSELNITEFPEACGLLSAKDIEITNTHVGGLLEKLASAQWSSMEVTTAFSKRAIIAHQLTNCLTEIFIDRALARASELDAHLKATGKVVGPLHGLPISLKDQISLKGIESTMGYVSWIGKYAERNAVLVDALEALGAVLYVKTNIPQTLMWPETFNHVFGRTVNPYNRSLTSGGSSGGEGALMALKGAPIGVGSDIGGSIRIPSAFCGTYGFRPSTGRVPYAGSVNSLEGQDSLPSVLGPLSNSIGGIKSFIQGVFSQSTWLRDPNVIRKKWDEDEYRLVEHGSGKKLCFAIIWNDGQVVPHPPIIRGLEIAKKALLAAGHKVIDWKPLNHTKINGTATAIFGAGSAMDFSTVIAETKEPYISSMALDQEDFFDEQPVTAAEISAYELWQVHKRKRDLRQEYLEYWLATASETGTGRPVDALISPVAAYTATPHGKNHSAHYTMIFNTLDYPALVIPVSKVDQVLDQKKPVHEFLSKEDQANYELYEPGSFKDAPISIQVVGRTHEDEAVIAMAEIVDAALKAQRSGLKHAL</sequence>
<dbReference type="EC" id="3.5.1.4" evidence="3"/>
<comment type="similarity">
    <text evidence="2">Belongs to the amidase family.</text>
</comment>
<accession>A0A8H5HIL1</accession>
<feature type="active site" description="Acyl-ester intermediate" evidence="5">
    <location>
        <position position="232"/>
    </location>
</feature>